<reference evidence="1 2" key="1">
    <citation type="submission" date="2024-09" db="EMBL/GenBank/DDBJ databases">
        <authorList>
            <person name="Sun Q."/>
            <person name="Mori K."/>
        </authorList>
    </citation>
    <scope>NUCLEOTIDE SEQUENCE [LARGE SCALE GENOMIC DNA]</scope>
    <source>
        <strain evidence="1 2">CCM 7609</strain>
    </source>
</reference>
<name>A0ABV5G513_9MICC</name>
<accession>A0ABV5G513</accession>
<evidence type="ECO:0000313" key="1">
    <source>
        <dbReference type="EMBL" id="MFB9073986.1"/>
    </source>
</evidence>
<dbReference type="EMBL" id="JBHMFI010000001">
    <property type="protein sequence ID" value="MFB9073986.1"/>
    <property type="molecule type" value="Genomic_DNA"/>
</dbReference>
<evidence type="ECO:0000313" key="2">
    <source>
        <dbReference type="Proteomes" id="UP001589575"/>
    </source>
</evidence>
<proteinExistence type="predicted"/>
<dbReference type="Proteomes" id="UP001589575">
    <property type="component" value="Unassembled WGS sequence"/>
</dbReference>
<comment type="caution">
    <text evidence="1">The sequence shown here is derived from an EMBL/GenBank/DDBJ whole genome shotgun (WGS) entry which is preliminary data.</text>
</comment>
<sequence length="60" mass="6094">MAAARARVTPSRAGRGEDVGEDEVVSVLSAGLVRMTDILGAVPDGGGAVFWFTACSGRLS</sequence>
<gene>
    <name evidence="1" type="ORF">ACFFX0_23445</name>
</gene>
<protein>
    <submittedName>
        <fullName evidence="1">Uncharacterized protein</fullName>
    </submittedName>
</protein>
<keyword evidence="2" id="KW-1185">Reference proteome</keyword>
<organism evidence="1 2">
    <name type="scientific">Citricoccus parietis</name>
    <dbReference type="NCBI Taxonomy" id="592307"/>
    <lineage>
        <taxon>Bacteria</taxon>
        <taxon>Bacillati</taxon>
        <taxon>Actinomycetota</taxon>
        <taxon>Actinomycetes</taxon>
        <taxon>Micrococcales</taxon>
        <taxon>Micrococcaceae</taxon>
        <taxon>Citricoccus</taxon>
    </lineage>
</organism>